<sequence>MYHRIHIFGASGSGATTLGQELSRQLPHVLMDGDDYFWIEKYTRPREPKKRLELLKEDLSRSPQWILTGAVCGWGDELRSAFDLIVFLYVPEDVRLMRLRKREYERYGDQILPGGSLHAKSREFLEWASRYDTAGSEVRSRVLHEEWMAHAACPILRIEGEQTVHERAEMILGALH</sequence>
<protein>
    <submittedName>
        <fullName evidence="1">AAA family ATPase</fullName>
    </submittedName>
</protein>
<dbReference type="NCBIfam" id="NF004861">
    <property type="entry name" value="PRK06217.1"/>
    <property type="match status" value="1"/>
</dbReference>
<dbReference type="Proteomes" id="UP001343257">
    <property type="component" value="Unassembled WGS sequence"/>
</dbReference>
<dbReference type="SUPFAM" id="SSF52540">
    <property type="entry name" value="P-loop containing nucleoside triphosphate hydrolases"/>
    <property type="match status" value="1"/>
</dbReference>
<dbReference type="PANTHER" id="PTHR37816">
    <property type="entry name" value="YALI0E33011P"/>
    <property type="match status" value="1"/>
</dbReference>
<evidence type="ECO:0000313" key="1">
    <source>
        <dbReference type="EMBL" id="MED5016715.1"/>
    </source>
</evidence>
<dbReference type="Pfam" id="PF13238">
    <property type="entry name" value="AAA_18"/>
    <property type="match status" value="1"/>
</dbReference>
<dbReference type="InterPro" id="IPR052922">
    <property type="entry name" value="Cytidylate_Kinase-2"/>
</dbReference>
<proteinExistence type="predicted"/>
<gene>
    <name evidence="1" type="ORF">P9847_05270</name>
</gene>
<comment type="caution">
    <text evidence="1">The sequence shown here is derived from an EMBL/GenBank/DDBJ whole genome shotgun (WGS) entry which is preliminary data.</text>
</comment>
<keyword evidence="2" id="KW-1185">Reference proteome</keyword>
<name>A0ABU6PRR0_9BACL</name>
<reference evidence="1 2" key="1">
    <citation type="submission" date="2023-03" db="EMBL/GenBank/DDBJ databases">
        <title>Bacillus Genome Sequencing.</title>
        <authorList>
            <person name="Dunlap C."/>
        </authorList>
    </citation>
    <scope>NUCLEOTIDE SEQUENCE [LARGE SCALE GENOMIC DNA]</scope>
    <source>
        <strain evidence="1 2">NRS-52</strain>
    </source>
</reference>
<accession>A0ABU6PRR0</accession>
<dbReference type="EMBL" id="JARTLD010000012">
    <property type="protein sequence ID" value="MED5016715.1"/>
    <property type="molecule type" value="Genomic_DNA"/>
</dbReference>
<evidence type="ECO:0000313" key="2">
    <source>
        <dbReference type="Proteomes" id="UP001343257"/>
    </source>
</evidence>
<dbReference type="RefSeq" id="WP_328275983.1">
    <property type="nucleotide sequence ID" value="NZ_JARTLD010000012.1"/>
</dbReference>
<dbReference type="Gene3D" id="3.40.50.300">
    <property type="entry name" value="P-loop containing nucleotide triphosphate hydrolases"/>
    <property type="match status" value="1"/>
</dbReference>
<dbReference type="PANTHER" id="PTHR37816:SF2">
    <property type="entry name" value="DNA TOPOLOGY MODULATION PROTEIN FLAR-RELATED PROTEIN"/>
    <property type="match status" value="1"/>
</dbReference>
<organism evidence="1 2">
    <name type="scientific">Paenibacillus chibensis</name>
    <dbReference type="NCBI Taxonomy" id="59846"/>
    <lineage>
        <taxon>Bacteria</taxon>
        <taxon>Bacillati</taxon>
        <taxon>Bacillota</taxon>
        <taxon>Bacilli</taxon>
        <taxon>Bacillales</taxon>
        <taxon>Paenibacillaceae</taxon>
        <taxon>Paenibacillus</taxon>
    </lineage>
</organism>
<dbReference type="InterPro" id="IPR027417">
    <property type="entry name" value="P-loop_NTPase"/>
</dbReference>